<dbReference type="InterPro" id="IPR002656">
    <property type="entry name" value="Acyl_transf_3_dom"/>
</dbReference>
<evidence type="ECO:0000313" key="3">
    <source>
        <dbReference type="EMBL" id="CDO60090.1"/>
    </source>
</evidence>
<dbReference type="AlphaFoldDB" id="X5MM58"/>
<keyword evidence="1" id="KW-0812">Transmembrane</keyword>
<dbReference type="STRING" id="1458461.BN1012_Phect1877"/>
<feature type="transmembrane region" description="Helical" evidence="1">
    <location>
        <begin position="41"/>
        <end position="63"/>
    </location>
</feature>
<feature type="transmembrane region" description="Helical" evidence="1">
    <location>
        <begin position="84"/>
        <end position="111"/>
    </location>
</feature>
<dbReference type="PANTHER" id="PTHR23028:SF131">
    <property type="entry name" value="BLR2367 PROTEIN"/>
    <property type="match status" value="1"/>
</dbReference>
<evidence type="ECO:0000256" key="1">
    <source>
        <dbReference type="SAM" id="Phobius"/>
    </source>
</evidence>
<dbReference type="HOGENOM" id="CLU_005679_0_1_5"/>
<keyword evidence="1" id="KW-1133">Transmembrane helix</keyword>
<organism evidence="3 4">
    <name type="scientific">Candidatus Phaeomarinibacter ectocarpi</name>
    <dbReference type="NCBI Taxonomy" id="1458461"/>
    <lineage>
        <taxon>Bacteria</taxon>
        <taxon>Pseudomonadati</taxon>
        <taxon>Pseudomonadota</taxon>
        <taxon>Alphaproteobacteria</taxon>
        <taxon>Hyphomicrobiales</taxon>
        <taxon>Parvibaculaceae</taxon>
        <taxon>Candidatus Phaeomarinibacter</taxon>
    </lineage>
</organism>
<dbReference type="GO" id="GO:0016020">
    <property type="term" value="C:membrane"/>
    <property type="evidence" value="ECO:0007669"/>
    <property type="project" value="TreeGrafter"/>
</dbReference>
<dbReference type="GO" id="GO:0000271">
    <property type="term" value="P:polysaccharide biosynthetic process"/>
    <property type="evidence" value="ECO:0007669"/>
    <property type="project" value="TreeGrafter"/>
</dbReference>
<protein>
    <submittedName>
        <fullName evidence="3">Acetyltransferase</fullName>
    </submittedName>
</protein>
<dbReference type="Proteomes" id="UP000032160">
    <property type="component" value="Chromosome I"/>
</dbReference>
<accession>X5MM58</accession>
<feature type="transmembrane region" description="Helical" evidence="1">
    <location>
        <begin position="153"/>
        <end position="172"/>
    </location>
</feature>
<name>X5MM58_9HYPH</name>
<feature type="transmembrane region" description="Helical" evidence="1">
    <location>
        <begin position="179"/>
        <end position="199"/>
    </location>
</feature>
<evidence type="ECO:0000313" key="4">
    <source>
        <dbReference type="Proteomes" id="UP000032160"/>
    </source>
</evidence>
<feature type="transmembrane region" description="Helical" evidence="1">
    <location>
        <begin position="12"/>
        <end position="29"/>
    </location>
</feature>
<reference evidence="3 4" key="1">
    <citation type="journal article" date="2014" name="Front. Genet.">
        <title>Genome and metabolic network of "Candidatus Phaeomarinobacter ectocarpi" Ec32, a new candidate genus of Alphaproteobacteria frequently associated with brown algae.</title>
        <authorList>
            <person name="Dittami S.M."/>
            <person name="Barbeyron T."/>
            <person name="Boyen C."/>
            <person name="Cambefort J."/>
            <person name="Collet G."/>
            <person name="Delage L."/>
            <person name="Gobet A."/>
            <person name="Groisillier A."/>
            <person name="Leblanc C."/>
            <person name="Michel G."/>
            <person name="Scornet D."/>
            <person name="Siegel A."/>
            <person name="Tapia J.E."/>
            <person name="Tonon T."/>
        </authorList>
    </citation>
    <scope>NUCLEOTIDE SEQUENCE [LARGE SCALE GENOMIC DNA]</scope>
    <source>
        <strain evidence="3 4">Ec32</strain>
    </source>
</reference>
<feature type="domain" description="Acyltransferase 3" evidence="2">
    <location>
        <begin position="7"/>
        <end position="324"/>
    </location>
</feature>
<feature type="transmembrane region" description="Helical" evidence="1">
    <location>
        <begin position="283"/>
        <end position="302"/>
    </location>
</feature>
<proteinExistence type="predicted"/>
<dbReference type="PATRIC" id="fig|1458461.3.peg.1883"/>
<dbReference type="PANTHER" id="PTHR23028">
    <property type="entry name" value="ACETYLTRANSFERASE"/>
    <property type="match status" value="1"/>
</dbReference>
<gene>
    <name evidence="3" type="ORF">BN1012_Phect1877</name>
</gene>
<keyword evidence="1" id="KW-0472">Membrane</keyword>
<feature type="transmembrane region" description="Helical" evidence="1">
    <location>
        <begin position="308"/>
        <end position="329"/>
    </location>
</feature>
<dbReference type="KEGG" id="pect:BN1012_Phect1877"/>
<dbReference type="Pfam" id="PF01757">
    <property type="entry name" value="Acyl_transf_3"/>
    <property type="match status" value="1"/>
</dbReference>
<keyword evidence="3" id="KW-0808">Transferase</keyword>
<feature type="transmembrane region" description="Helical" evidence="1">
    <location>
        <begin position="253"/>
        <end position="271"/>
    </location>
</feature>
<sequence length="355" mass="38748">MSSGRDNNLNLMRLVAAALVALSHSYLIVNGEGSSQPLADLTGFTLGYHAVNIFFVVSGFLVIRSWHRSSSLTHFGAARAIRILPALIVCVVMTALMVLPFASSLSLWAYFTSPQTMAYVPLTASLVTPDALLPGVFETNPVPFEINGSLWTLRYEIVCYAALAVLGMLGVFSTRLKMLVVFAVLSAPLIVLSFMPTLFADITPAQHLVRFGLCFGLGVLAHELRDTIPLHWTGVAALFASAVVAHGTAAFPLALYVFVAYTSLWVAFIPEGPVRKFNQFGDISYGLYIYAFPIQQLLIYQLPALEPLELFVATLAITIPVATVSWLWIEQPMLTHKDAIYGVLRRALKLSPARA</sequence>
<dbReference type="EMBL" id="HG966617">
    <property type="protein sequence ID" value="CDO60090.1"/>
    <property type="molecule type" value="Genomic_DNA"/>
</dbReference>
<evidence type="ECO:0000259" key="2">
    <source>
        <dbReference type="Pfam" id="PF01757"/>
    </source>
</evidence>
<keyword evidence="4" id="KW-1185">Reference proteome</keyword>
<dbReference type="InterPro" id="IPR050879">
    <property type="entry name" value="Acyltransferase_3"/>
</dbReference>
<dbReference type="GO" id="GO:0016747">
    <property type="term" value="F:acyltransferase activity, transferring groups other than amino-acyl groups"/>
    <property type="evidence" value="ECO:0007669"/>
    <property type="project" value="InterPro"/>
</dbReference>